<evidence type="ECO:0000313" key="3">
    <source>
        <dbReference type="Proteomes" id="UP000650466"/>
    </source>
</evidence>
<keyword evidence="1" id="KW-1133">Transmembrane helix</keyword>
<evidence type="ECO:0000313" key="2">
    <source>
        <dbReference type="EMBL" id="MBD0384067.1"/>
    </source>
</evidence>
<comment type="caution">
    <text evidence="2">The sequence shown here is derived from an EMBL/GenBank/DDBJ whole genome shotgun (WGS) entry which is preliminary data.</text>
</comment>
<name>A0A926KV24_9BACL</name>
<dbReference type="AlphaFoldDB" id="A0A926KV24"/>
<keyword evidence="1" id="KW-0812">Transmembrane</keyword>
<dbReference type="Proteomes" id="UP000650466">
    <property type="component" value="Unassembled WGS sequence"/>
</dbReference>
<accession>A0A926KV24</accession>
<reference evidence="2" key="1">
    <citation type="submission" date="2020-09" db="EMBL/GenBank/DDBJ databases">
        <title>Draft Genome Sequence of Paenibacillus sp. WST5.</title>
        <authorList>
            <person name="Bao Z."/>
        </authorList>
    </citation>
    <scope>NUCLEOTIDE SEQUENCE</scope>
    <source>
        <strain evidence="2">WST5</strain>
    </source>
</reference>
<gene>
    <name evidence="2" type="ORF">ICC18_28875</name>
</gene>
<sequence length="80" mass="9029">MRFQAGAGDYTLCYFDKRSKVTYAHMLAMGVIVYSLMQMMFWYDKPSDWKGEQVVRYESIGISGEIGESPYCGNSAAFSG</sequence>
<proteinExistence type="predicted"/>
<evidence type="ECO:0000256" key="1">
    <source>
        <dbReference type="SAM" id="Phobius"/>
    </source>
</evidence>
<protein>
    <submittedName>
        <fullName evidence="2">Uncharacterized protein</fullName>
    </submittedName>
</protein>
<organism evidence="2 3">
    <name type="scientific">Paenibacillus sedimenti</name>
    <dbReference type="NCBI Taxonomy" id="2770274"/>
    <lineage>
        <taxon>Bacteria</taxon>
        <taxon>Bacillati</taxon>
        <taxon>Bacillota</taxon>
        <taxon>Bacilli</taxon>
        <taxon>Bacillales</taxon>
        <taxon>Paenibacillaceae</taxon>
        <taxon>Paenibacillus</taxon>
    </lineage>
</organism>
<dbReference type="Gene3D" id="3.20.20.70">
    <property type="entry name" value="Aldolase class I"/>
    <property type="match status" value="1"/>
</dbReference>
<dbReference type="InterPro" id="IPR013785">
    <property type="entry name" value="Aldolase_TIM"/>
</dbReference>
<dbReference type="EMBL" id="JACVVD010000015">
    <property type="protein sequence ID" value="MBD0384067.1"/>
    <property type="molecule type" value="Genomic_DNA"/>
</dbReference>
<keyword evidence="1" id="KW-0472">Membrane</keyword>
<keyword evidence="3" id="KW-1185">Reference proteome</keyword>
<feature type="transmembrane region" description="Helical" evidence="1">
    <location>
        <begin position="21"/>
        <end position="43"/>
    </location>
</feature>